<comment type="caution">
    <text evidence="2">The sequence shown here is derived from an EMBL/GenBank/DDBJ whole genome shotgun (WGS) entry which is preliminary data.</text>
</comment>
<dbReference type="EMBL" id="BOOO01000002">
    <property type="protein sequence ID" value="GII26954.1"/>
    <property type="molecule type" value="Genomic_DNA"/>
</dbReference>
<feature type="region of interest" description="Disordered" evidence="1">
    <location>
        <begin position="1"/>
        <end position="32"/>
    </location>
</feature>
<proteinExistence type="predicted"/>
<evidence type="ECO:0000256" key="1">
    <source>
        <dbReference type="SAM" id="MobiDB-lite"/>
    </source>
</evidence>
<gene>
    <name evidence="2" type="ORF">Pmi06nite_03960</name>
</gene>
<dbReference type="AlphaFoldDB" id="A0A8J3TLX6"/>
<evidence type="ECO:0000313" key="3">
    <source>
        <dbReference type="Proteomes" id="UP000650628"/>
    </source>
</evidence>
<keyword evidence="3" id="KW-1185">Reference proteome</keyword>
<protein>
    <submittedName>
        <fullName evidence="2">Uncharacterized protein</fullName>
    </submittedName>
</protein>
<accession>A0A8J3TLX6</accession>
<sequence length="91" mass="9586">MAAGIRSTPVTGSGSRRSSRTSRGSSADGLGWHRHGNEACQVAALVIVFHTVGAHLPVRRGAAWALAGILAFDFGAVDHRFLPFDEVSSSR</sequence>
<evidence type="ECO:0000313" key="2">
    <source>
        <dbReference type="EMBL" id="GII26954.1"/>
    </source>
</evidence>
<dbReference type="Proteomes" id="UP000650628">
    <property type="component" value="Unassembled WGS sequence"/>
</dbReference>
<dbReference type="RefSeq" id="WP_203951309.1">
    <property type="nucleotide sequence ID" value="NZ_BOOO01000002.1"/>
</dbReference>
<feature type="compositionally biased region" description="Low complexity" evidence="1">
    <location>
        <begin position="1"/>
        <end position="26"/>
    </location>
</feature>
<name>A0A8J3TLX6_9ACTN</name>
<organism evidence="2 3">
    <name type="scientific">Planotetraspora mira</name>
    <dbReference type="NCBI Taxonomy" id="58121"/>
    <lineage>
        <taxon>Bacteria</taxon>
        <taxon>Bacillati</taxon>
        <taxon>Actinomycetota</taxon>
        <taxon>Actinomycetes</taxon>
        <taxon>Streptosporangiales</taxon>
        <taxon>Streptosporangiaceae</taxon>
        <taxon>Planotetraspora</taxon>
    </lineage>
</organism>
<reference evidence="2 3" key="1">
    <citation type="submission" date="2021-01" db="EMBL/GenBank/DDBJ databases">
        <title>Whole genome shotgun sequence of Planotetraspora mira NBRC 15435.</title>
        <authorList>
            <person name="Komaki H."/>
            <person name="Tamura T."/>
        </authorList>
    </citation>
    <scope>NUCLEOTIDE SEQUENCE [LARGE SCALE GENOMIC DNA]</scope>
    <source>
        <strain evidence="2 3">NBRC 15435</strain>
    </source>
</reference>